<protein>
    <submittedName>
        <fullName evidence="2">Uncharacterized protein</fullName>
    </submittedName>
</protein>
<accession>A0A6N2KEA5</accession>
<feature type="transmembrane region" description="Helical" evidence="1">
    <location>
        <begin position="20"/>
        <end position="37"/>
    </location>
</feature>
<keyword evidence="1" id="KW-1133">Transmembrane helix</keyword>
<organism evidence="2">
    <name type="scientific">Salix viminalis</name>
    <name type="common">Common osier</name>
    <name type="synonym">Basket willow</name>
    <dbReference type="NCBI Taxonomy" id="40686"/>
    <lineage>
        <taxon>Eukaryota</taxon>
        <taxon>Viridiplantae</taxon>
        <taxon>Streptophyta</taxon>
        <taxon>Embryophyta</taxon>
        <taxon>Tracheophyta</taxon>
        <taxon>Spermatophyta</taxon>
        <taxon>Magnoliopsida</taxon>
        <taxon>eudicotyledons</taxon>
        <taxon>Gunneridae</taxon>
        <taxon>Pentapetalae</taxon>
        <taxon>rosids</taxon>
        <taxon>fabids</taxon>
        <taxon>Malpighiales</taxon>
        <taxon>Salicaceae</taxon>
        <taxon>Saliceae</taxon>
        <taxon>Salix</taxon>
    </lineage>
</organism>
<sequence>MNMVKKSKRLCANIRAYNSITIVIILLDLYYLLMIMLQNLPSFIFMMLQTRFQIGCHSFHIQTLLRHWMRL</sequence>
<keyword evidence="1" id="KW-0812">Transmembrane</keyword>
<dbReference type="AlphaFoldDB" id="A0A6N2KEA5"/>
<reference evidence="2" key="1">
    <citation type="submission" date="2019-03" db="EMBL/GenBank/DDBJ databases">
        <authorList>
            <person name="Mank J."/>
            <person name="Almeida P."/>
        </authorList>
    </citation>
    <scope>NUCLEOTIDE SEQUENCE</scope>
    <source>
        <strain evidence="2">78183</strain>
    </source>
</reference>
<name>A0A6N2KEA5_SALVM</name>
<gene>
    <name evidence="2" type="ORF">SVIM_LOCUS70948</name>
</gene>
<evidence type="ECO:0000256" key="1">
    <source>
        <dbReference type="SAM" id="Phobius"/>
    </source>
</evidence>
<keyword evidence="1" id="KW-0472">Membrane</keyword>
<proteinExistence type="predicted"/>
<dbReference type="EMBL" id="CAADRP010000313">
    <property type="protein sequence ID" value="VFU26500.1"/>
    <property type="molecule type" value="Genomic_DNA"/>
</dbReference>
<evidence type="ECO:0000313" key="2">
    <source>
        <dbReference type="EMBL" id="VFU26500.1"/>
    </source>
</evidence>